<evidence type="ECO:0000313" key="3">
    <source>
        <dbReference type="Proteomes" id="UP001501509"/>
    </source>
</evidence>
<reference evidence="3" key="1">
    <citation type="journal article" date="2019" name="Int. J. Syst. Evol. Microbiol.">
        <title>The Global Catalogue of Microorganisms (GCM) 10K type strain sequencing project: providing services to taxonomists for standard genome sequencing and annotation.</title>
        <authorList>
            <consortium name="The Broad Institute Genomics Platform"/>
            <consortium name="The Broad Institute Genome Sequencing Center for Infectious Disease"/>
            <person name="Wu L."/>
            <person name="Ma J."/>
        </authorList>
    </citation>
    <scope>NUCLEOTIDE SEQUENCE [LARGE SCALE GENOMIC DNA]</scope>
    <source>
        <strain evidence="3">JCM 6833</strain>
    </source>
</reference>
<comment type="caution">
    <text evidence="2">The sequence shown here is derived from an EMBL/GenBank/DDBJ whole genome shotgun (WGS) entry which is preliminary data.</text>
</comment>
<dbReference type="SMART" id="SM00530">
    <property type="entry name" value="HTH_XRE"/>
    <property type="match status" value="1"/>
</dbReference>
<dbReference type="Proteomes" id="UP001501509">
    <property type="component" value="Unassembled WGS sequence"/>
</dbReference>
<dbReference type="SUPFAM" id="SSF47413">
    <property type="entry name" value="lambda repressor-like DNA-binding domains"/>
    <property type="match status" value="1"/>
</dbReference>
<dbReference type="Pfam" id="PF13560">
    <property type="entry name" value="HTH_31"/>
    <property type="match status" value="1"/>
</dbReference>
<protein>
    <submittedName>
        <fullName evidence="2">Helix-turn-helix transcriptional regulator</fullName>
    </submittedName>
</protein>
<dbReference type="InterPro" id="IPR043917">
    <property type="entry name" value="DUF5753"/>
</dbReference>
<gene>
    <name evidence="2" type="ORF">GCM10010411_66400</name>
</gene>
<dbReference type="RefSeq" id="WP_344546430.1">
    <property type="nucleotide sequence ID" value="NZ_BAAATD010000010.1"/>
</dbReference>
<keyword evidence="3" id="KW-1185">Reference proteome</keyword>
<dbReference type="PROSITE" id="PS50943">
    <property type="entry name" value="HTH_CROC1"/>
    <property type="match status" value="1"/>
</dbReference>
<name>A0ABP6CK85_9ACTN</name>
<sequence length="287" mass="31817">MAEYSPTVRHRRLASELRALRESAGLSPENAAAALGWSRPKLVRFETAKAQPKPADVAAILDLYGCEESLRLALMQLARDIRKRGWWTAYDDVLTGPFAELEDVASEIKSWQIELIPGLLQTEQYAFAMIRSGDLSEEELDRRLQARMTRKTLLARQNAPKLTVILGEVVLRRVVGDAATMQGQLQSLLASGQRPNVSIRIVPMSAGLHPGLGEGSFVIFGFPSPMELDVVYLESAVGDVYVEEIEQVRRCNLTFSRISDVALSEEDSAHLIADIAKEYTQSHENPA</sequence>
<accession>A0ABP6CK85</accession>
<proteinExistence type="predicted"/>
<evidence type="ECO:0000313" key="2">
    <source>
        <dbReference type="EMBL" id="GAA2621233.1"/>
    </source>
</evidence>
<dbReference type="InterPro" id="IPR010982">
    <property type="entry name" value="Lambda_DNA-bd_dom_sf"/>
</dbReference>
<dbReference type="Gene3D" id="1.10.260.40">
    <property type="entry name" value="lambda repressor-like DNA-binding domains"/>
    <property type="match status" value="1"/>
</dbReference>
<dbReference type="Pfam" id="PF19054">
    <property type="entry name" value="DUF5753"/>
    <property type="match status" value="1"/>
</dbReference>
<feature type="domain" description="HTH cro/C1-type" evidence="1">
    <location>
        <begin position="17"/>
        <end position="70"/>
    </location>
</feature>
<dbReference type="EMBL" id="BAAATD010000010">
    <property type="protein sequence ID" value="GAA2621233.1"/>
    <property type="molecule type" value="Genomic_DNA"/>
</dbReference>
<dbReference type="InterPro" id="IPR001387">
    <property type="entry name" value="Cro/C1-type_HTH"/>
</dbReference>
<organism evidence="2 3">
    <name type="scientific">Actinomadura fulvescens</name>
    <dbReference type="NCBI Taxonomy" id="46160"/>
    <lineage>
        <taxon>Bacteria</taxon>
        <taxon>Bacillati</taxon>
        <taxon>Actinomycetota</taxon>
        <taxon>Actinomycetes</taxon>
        <taxon>Streptosporangiales</taxon>
        <taxon>Thermomonosporaceae</taxon>
        <taxon>Actinomadura</taxon>
    </lineage>
</organism>
<dbReference type="CDD" id="cd00093">
    <property type="entry name" value="HTH_XRE"/>
    <property type="match status" value="1"/>
</dbReference>
<evidence type="ECO:0000259" key="1">
    <source>
        <dbReference type="PROSITE" id="PS50943"/>
    </source>
</evidence>